<feature type="compositionally biased region" description="Basic and acidic residues" evidence="2">
    <location>
        <begin position="82"/>
        <end position="107"/>
    </location>
</feature>
<dbReference type="EMBL" id="DS995704">
    <property type="protein sequence ID" value="EEQ31979.1"/>
    <property type="molecule type" value="Genomic_DNA"/>
</dbReference>
<evidence type="ECO:0000256" key="1">
    <source>
        <dbReference type="PROSITE-ProRule" id="PRU00708"/>
    </source>
</evidence>
<sequence length="262" mass="30720">MFRSGNANLGYTRASGASTVLSSKRIARIPSVLIHQSQHPSYPSRHYSSVRTWKSRNYTEDRESRPYATKWGAKDRHRAIGDRGRWQRKANKEETRLTEETEIKQGEEGEGEENEEYESPGRELKKRLSQAEFEKEMQYIQRDRVALARRVKQLLTLGHEEKAILLVRASQNAKIDCIASWNALIEYKMKNGHRKEAMKLFNDMKKRGRAPNERTFTTLLSGLAAEPLGICWGDTRTRRERTKLRHIYHYSERYTNIRTRIH</sequence>
<evidence type="ECO:0000256" key="2">
    <source>
        <dbReference type="SAM" id="MobiDB-lite"/>
    </source>
</evidence>
<evidence type="ECO:0000313" key="3">
    <source>
        <dbReference type="EMBL" id="EEQ31979.1"/>
    </source>
</evidence>
<dbReference type="InterPro" id="IPR011990">
    <property type="entry name" value="TPR-like_helical_dom_sf"/>
</dbReference>
<dbReference type="HOGENOM" id="CLU_1061628_0_0_1"/>
<dbReference type="AlphaFoldDB" id="C5FQ26"/>
<protein>
    <submittedName>
        <fullName evidence="3">Pentatricopeptide repeat protein</fullName>
    </submittedName>
</protein>
<name>C5FQ26_ARTOC</name>
<accession>C5FQ26</accession>
<dbReference type="Gene3D" id="1.25.40.10">
    <property type="entry name" value="Tetratricopeptide repeat domain"/>
    <property type="match status" value="1"/>
</dbReference>
<dbReference type="Proteomes" id="UP000002035">
    <property type="component" value="Unassembled WGS sequence"/>
</dbReference>
<dbReference type="PROSITE" id="PS51375">
    <property type="entry name" value="PPR"/>
    <property type="match status" value="1"/>
</dbReference>
<evidence type="ECO:0000313" key="4">
    <source>
        <dbReference type="Proteomes" id="UP000002035"/>
    </source>
</evidence>
<dbReference type="NCBIfam" id="TIGR00756">
    <property type="entry name" value="PPR"/>
    <property type="match status" value="1"/>
</dbReference>
<feature type="region of interest" description="Disordered" evidence="2">
    <location>
        <begin position="82"/>
        <end position="124"/>
    </location>
</feature>
<dbReference type="eggNOG" id="ENOG502QSY4">
    <property type="taxonomic scope" value="Eukaryota"/>
</dbReference>
<dbReference type="RefSeq" id="XP_002847061.1">
    <property type="nucleotide sequence ID" value="XM_002847015.1"/>
</dbReference>
<feature type="repeat" description="PPR" evidence="1">
    <location>
        <begin position="177"/>
        <end position="211"/>
    </location>
</feature>
<dbReference type="Pfam" id="PF13041">
    <property type="entry name" value="PPR_2"/>
    <property type="match status" value="1"/>
</dbReference>
<keyword evidence="4" id="KW-1185">Reference proteome</keyword>
<dbReference type="GeneID" id="9226074"/>
<dbReference type="InterPro" id="IPR002885">
    <property type="entry name" value="PPR_rpt"/>
</dbReference>
<organism evidence="3 4">
    <name type="scientific">Arthroderma otae (strain ATCC MYA-4605 / CBS 113480)</name>
    <name type="common">Microsporum canis</name>
    <dbReference type="NCBI Taxonomy" id="554155"/>
    <lineage>
        <taxon>Eukaryota</taxon>
        <taxon>Fungi</taxon>
        <taxon>Dikarya</taxon>
        <taxon>Ascomycota</taxon>
        <taxon>Pezizomycotina</taxon>
        <taxon>Eurotiomycetes</taxon>
        <taxon>Eurotiomycetidae</taxon>
        <taxon>Onygenales</taxon>
        <taxon>Arthrodermataceae</taxon>
        <taxon>Microsporum</taxon>
    </lineage>
</organism>
<reference evidence="4" key="1">
    <citation type="journal article" date="2012" name="MBio">
        <title>Comparative genome analysis of Trichophyton rubrum and related dermatophytes reveals candidate genes involved in infection.</title>
        <authorList>
            <person name="Martinez D.A."/>
            <person name="Oliver B.G."/>
            <person name="Graeser Y."/>
            <person name="Goldberg J.M."/>
            <person name="Li W."/>
            <person name="Martinez-Rossi N.M."/>
            <person name="Monod M."/>
            <person name="Shelest E."/>
            <person name="Barton R.C."/>
            <person name="Birch E."/>
            <person name="Brakhage A.A."/>
            <person name="Chen Z."/>
            <person name="Gurr S.J."/>
            <person name="Heiman D."/>
            <person name="Heitman J."/>
            <person name="Kosti I."/>
            <person name="Rossi A."/>
            <person name="Saif S."/>
            <person name="Samalova M."/>
            <person name="Saunders C.W."/>
            <person name="Shea T."/>
            <person name="Summerbell R.C."/>
            <person name="Xu J."/>
            <person name="Young S."/>
            <person name="Zeng Q."/>
            <person name="Birren B.W."/>
            <person name="Cuomo C.A."/>
            <person name="White T.C."/>
        </authorList>
    </citation>
    <scope>NUCLEOTIDE SEQUENCE [LARGE SCALE GENOMIC DNA]</scope>
    <source>
        <strain evidence="4">ATCC MYA-4605 / CBS 113480</strain>
    </source>
</reference>
<dbReference type="VEuPathDB" id="FungiDB:MCYG_04798"/>
<feature type="compositionally biased region" description="Acidic residues" evidence="2">
    <location>
        <begin position="108"/>
        <end position="118"/>
    </location>
</feature>
<dbReference type="OrthoDB" id="185373at2759"/>
<gene>
    <name evidence="3" type="ORF">MCYG_04798</name>
</gene>
<proteinExistence type="predicted"/>